<evidence type="ECO:0000256" key="2">
    <source>
        <dbReference type="ARBA" id="ARBA00022475"/>
    </source>
</evidence>
<evidence type="ECO:0000256" key="5">
    <source>
        <dbReference type="ARBA" id="ARBA00022725"/>
    </source>
</evidence>
<dbReference type="GO" id="GO:0005549">
    <property type="term" value="F:odorant binding"/>
    <property type="evidence" value="ECO:0007669"/>
    <property type="project" value="InterPro"/>
</dbReference>
<dbReference type="FunCoup" id="A0A7R8YU41">
    <property type="interactions" value="22"/>
</dbReference>
<feature type="transmembrane region" description="Helical" evidence="10">
    <location>
        <begin position="260"/>
        <end position="281"/>
    </location>
</feature>
<keyword evidence="9 10" id="KW-0807">Transducer</keyword>
<evidence type="ECO:0000256" key="6">
    <source>
        <dbReference type="ARBA" id="ARBA00022989"/>
    </source>
</evidence>
<keyword evidence="5 10" id="KW-0552">Olfaction</keyword>
<dbReference type="Pfam" id="PF02949">
    <property type="entry name" value="7tm_6"/>
    <property type="match status" value="1"/>
</dbReference>
<dbReference type="GO" id="GO:0004984">
    <property type="term" value="F:olfactory receptor activity"/>
    <property type="evidence" value="ECO:0007669"/>
    <property type="project" value="InterPro"/>
</dbReference>
<keyword evidence="7 10" id="KW-0472">Membrane</keyword>
<sequence>MVHPLDTMSYIKTNAAFKHNWACWRFLGMHPTERYKALYAIYSMVLNITITLFYPSSLVIAVFLSDNIKQILEALVLTATNVACSSKQINAFLRRSDILAIESLLPRLDSRAHHSDEQRILKAMIKTSYTFFYVYFVVYVSTGLLSEIATLFATNKRLMYPAWLPFDWKSSNFNYAVANIYQFVGIMVGIVQECVNDTFPAIYMGVLTGHIQALMKRIERIGTNTRISLERNYEELVHCIQDYQILKQYYNVLQPITSGALFLQFFVTAIVVCITAVYLVFVDGSAFDMIYLGFYFACILMEILLSCYYGNELLYESHLITNAIYSCSWTEQSERFKKVMIIFMQSTQMDMSVKAGGLINVNLESYMAVLKSSYSLFAVLIKAT</sequence>
<accession>A0A7R8YU41</accession>
<feature type="transmembrane region" description="Helical" evidence="10">
    <location>
        <begin position="39"/>
        <end position="64"/>
    </location>
</feature>
<organism evidence="11 12">
    <name type="scientific">Hermetia illucens</name>
    <name type="common">Black soldier fly</name>
    <dbReference type="NCBI Taxonomy" id="343691"/>
    <lineage>
        <taxon>Eukaryota</taxon>
        <taxon>Metazoa</taxon>
        <taxon>Ecdysozoa</taxon>
        <taxon>Arthropoda</taxon>
        <taxon>Hexapoda</taxon>
        <taxon>Insecta</taxon>
        <taxon>Pterygota</taxon>
        <taxon>Neoptera</taxon>
        <taxon>Endopterygota</taxon>
        <taxon>Diptera</taxon>
        <taxon>Brachycera</taxon>
        <taxon>Stratiomyomorpha</taxon>
        <taxon>Stratiomyidae</taxon>
        <taxon>Hermetiinae</taxon>
        <taxon>Hermetia</taxon>
    </lineage>
</organism>
<dbReference type="InterPro" id="IPR004117">
    <property type="entry name" value="7tm6_olfct_rcpt"/>
</dbReference>
<evidence type="ECO:0000256" key="10">
    <source>
        <dbReference type="RuleBase" id="RU351113"/>
    </source>
</evidence>
<dbReference type="PANTHER" id="PTHR21137">
    <property type="entry name" value="ODORANT RECEPTOR"/>
    <property type="match status" value="1"/>
</dbReference>
<dbReference type="PANTHER" id="PTHR21137:SF35">
    <property type="entry name" value="ODORANT RECEPTOR 19A-RELATED"/>
    <property type="match status" value="1"/>
</dbReference>
<evidence type="ECO:0000256" key="3">
    <source>
        <dbReference type="ARBA" id="ARBA00022606"/>
    </source>
</evidence>
<protein>
    <recommendedName>
        <fullName evidence="10">Odorant receptor</fullName>
    </recommendedName>
</protein>
<evidence type="ECO:0000256" key="9">
    <source>
        <dbReference type="ARBA" id="ARBA00023224"/>
    </source>
</evidence>
<dbReference type="GO" id="GO:0005886">
    <property type="term" value="C:plasma membrane"/>
    <property type="evidence" value="ECO:0007669"/>
    <property type="project" value="UniProtKB-SubCell"/>
</dbReference>
<feature type="transmembrane region" description="Helical" evidence="10">
    <location>
        <begin position="132"/>
        <end position="153"/>
    </location>
</feature>
<evidence type="ECO:0000256" key="4">
    <source>
        <dbReference type="ARBA" id="ARBA00022692"/>
    </source>
</evidence>
<keyword evidence="2" id="KW-1003">Cell membrane</keyword>
<comment type="similarity">
    <text evidence="10">Belongs to the insect chemoreceptor superfamily. Heteromeric odorant receptor channel (TC 1.A.69) family.</text>
</comment>
<feature type="transmembrane region" description="Helical" evidence="10">
    <location>
        <begin position="287"/>
        <end position="309"/>
    </location>
</feature>
<dbReference type="InParanoid" id="A0A7R8YU41"/>
<comment type="caution">
    <text evidence="10">Lacks conserved residue(s) required for the propagation of feature annotation.</text>
</comment>
<name>A0A7R8YU41_HERIL</name>
<evidence type="ECO:0000256" key="7">
    <source>
        <dbReference type="ARBA" id="ARBA00023136"/>
    </source>
</evidence>
<comment type="subcellular location">
    <subcellularLocation>
        <location evidence="1 10">Cell membrane</location>
        <topology evidence="1 10">Multi-pass membrane protein</topology>
    </subcellularLocation>
</comment>
<dbReference type="GO" id="GO:0007165">
    <property type="term" value="P:signal transduction"/>
    <property type="evidence" value="ECO:0007669"/>
    <property type="project" value="UniProtKB-KW"/>
</dbReference>
<keyword evidence="4 10" id="KW-0812">Transmembrane</keyword>
<evidence type="ECO:0000313" key="12">
    <source>
        <dbReference type="Proteomes" id="UP000594454"/>
    </source>
</evidence>
<keyword evidence="12" id="KW-1185">Reference proteome</keyword>
<evidence type="ECO:0000256" key="8">
    <source>
        <dbReference type="ARBA" id="ARBA00023170"/>
    </source>
</evidence>
<feature type="transmembrane region" description="Helical" evidence="10">
    <location>
        <begin position="173"/>
        <end position="191"/>
    </location>
</feature>
<proteinExistence type="inferred from homology"/>
<keyword evidence="8 10" id="KW-0675">Receptor</keyword>
<dbReference type="EMBL" id="LR899011">
    <property type="protein sequence ID" value="CAD7085747.1"/>
    <property type="molecule type" value="Genomic_DNA"/>
</dbReference>
<dbReference type="AlphaFoldDB" id="A0A7R8YU41"/>
<reference evidence="11 12" key="1">
    <citation type="submission" date="2020-11" db="EMBL/GenBank/DDBJ databases">
        <authorList>
            <person name="Wallbank WR R."/>
            <person name="Pardo Diaz C."/>
            <person name="Kozak K."/>
            <person name="Martin S."/>
            <person name="Jiggins C."/>
            <person name="Moest M."/>
            <person name="Warren A I."/>
            <person name="Generalovic N T."/>
            <person name="Byers J.R.P. K."/>
            <person name="Montejo-Kovacevich G."/>
            <person name="Yen C E."/>
        </authorList>
    </citation>
    <scope>NUCLEOTIDE SEQUENCE [LARGE SCALE GENOMIC DNA]</scope>
</reference>
<dbReference type="Proteomes" id="UP000594454">
    <property type="component" value="Chromosome 3"/>
</dbReference>
<keyword evidence="6 10" id="KW-1133">Transmembrane helix</keyword>
<dbReference type="OrthoDB" id="5846619at2759"/>
<keyword evidence="3 10" id="KW-0716">Sensory transduction</keyword>
<evidence type="ECO:0000313" key="11">
    <source>
        <dbReference type="EMBL" id="CAD7085747.1"/>
    </source>
</evidence>
<evidence type="ECO:0000256" key="1">
    <source>
        <dbReference type="ARBA" id="ARBA00004651"/>
    </source>
</evidence>
<dbReference type="OMA" id="YESHLIT"/>
<gene>
    <name evidence="11" type="ORF">HERILL_LOCUS8568</name>
</gene>